<feature type="domain" description="Glycoside hydrolase family 3 N-terminal" evidence="4">
    <location>
        <begin position="75"/>
        <end position="346"/>
    </location>
</feature>
<dbReference type="PANTHER" id="PTHR30480">
    <property type="entry name" value="BETA-HEXOSAMINIDASE-RELATED"/>
    <property type="match status" value="1"/>
</dbReference>
<evidence type="ECO:0000313" key="5">
    <source>
        <dbReference type="EMBL" id="MFC7330060.1"/>
    </source>
</evidence>
<dbReference type="Gene3D" id="3.20.20.300">
    <property type="entry name" value="Glycoside hydrolase, family 3, N-terminal domain"/>
    <property type="match status" value="1"/>
</dbReference>
<dbReference type="SUPFAM" id="SSF51445">
    <property type="entry name" value="(Trans)glycosidases"/>
    <property type="match status" value="1"/>
</dbReference>
<gene>
    <name evidence="5" type="ORF">ACFQRF_20225</name>
</gene>
<keyword evidence="2 5" id="KW-0378">Hydrolase</keyword>
<dbReference type="InterPro" id="IPR050226">
    <property type="entry name" value="NagZ_Beta-hexosaminidase"/>
</dbReference>
<dbReference type="GO" id="GO:0016787">
    <property type="term" value="F:hydrolase activity"/>
    <property type="evidence" value="ECO:0007669"/>
    <property type="project" value="UniProtKB-KW"/>
</dbReference>
<dbReference type="Proteomes" id="UP001596540">
    <property type="component" value="Unassembled WGS sequence"/>
</dbReference>
<proteinExistence type="inferred from homology"/>
<reference evidence="6" key="1">
    <citation type="journal article" date="2019" name="Int. J. Syst. Evol. Microbiol.">
        <title>The Global Catalogue of Microorganisms (GCM) 10K type strain sequencing project: providing services to taxonomists for standard genome sequencing and annotation.</title>
        <authorList>
            <consortium name="The Broad Institute Genomics Platform"/>
            <consortium name="The Broad Institute Genome Sequencing Center for Infectious Disease"/>
            <person name="Wu L."/>
            <person name="Ma J."/>
        </authorList>
    </citation>
    <scope>NUCLEOTIDE SEQUENCE [LARGE SCALE GENOMIC DNA]</scope>
    <source>
        <strain evidence="6">CGMCC 4.7382</strain>
    </source>
</reference>
<comment type="similarity">
    <text evidence="1">Belongs to the glycosyl hydrolase 3 family.</text>
</comment>
<dbReference type="InterPro" id="IPR001764">
    <property type="entry name" value="Glyco_hydro_3_N"/>
</dbReference>
<keyword evidence="3" id="KW-0326">Glycosidase</keyword>
<evidence type="ECO:0000313" key="6">
    <source>
        <dbReference type="Proteomes" id="UP001596540"/>
    </source>
</evidence>
<sequence>MSPAGPHRDPALLRMAHAVLMPGFESVPGYGGGARTPDWLARAIDAGLGAVCCFAPNLAADPAALTRELHGRRADLLVTSDEEGGRVTRLHAAAGSPYPGHGELGTADDVDRTRSVAEAMGRELRDVGIDAALAPVLDVNVDPRNPVIGDRAFGADAALVARHGVAFAQGLAAAGTLAAGKHFPGHGDTAVDSHTALPVIDVDLPTLHRRELVPFGAAVDAGVPMVMSGHIVIPALDDAPASLSPRCYALLRTELGFTGAAVTDALDMRAVTGFLAAPGTVAGVARGAVAALRAGADLLCLGNPYNGPEKDEEIFRAALEAVLTAVADGTVPPGRLAEAADRVARLPAAVPHRGGGH</sequence>
<dbReference type="RefSeq" id="WP_379872706.1">
    <property type="nucleotide sequence ID" value="NZ_JBHTBH010000010.1"/>
</dbReference>
<evidence type="ECO:0000256" key="2">
    <source>
        <dbReference type="ARBA" id="ARBA00022801"/>
    </source>
</evidence>
<accession>A0ABW2KLL0</accession>
<organism evidence="5 6">
    <name type="scientific">Marinactinospora rubrisoli</name>
    <dbReference type="NCBI Taxonomy" id="2715399"/>
    <lineage>
        <taxon>Bacteria</taxon>
        <taxon>Bacillati</taxon>
        <taxon>Actinomycetota</taxon>
        <taxon>Actinomycetes</taxon>
        <taxon>Streptosporangiales</taxon>
        <taxon>Nocardiopsidaceae</taxon>
        <taxon>Marinactinospora</taxon>
    </lineage>
</organism>
<dbReference type="PANTHER" id="PTHR30480:SF16">
    <property type="entry name" value="GLYCOSIDE HYDROLASE FAMILY 3 DOMAIN PROTEIN"/>
    <property type="match status" value="1"/>
</dbReference>
<dbReference type="EMBL" id="JBHTBH010000010">
    <property type="protein sequence ID" value="MFC7330060.1"/>
    <property type="molecule type" value="Genomic_DNA"/>
</dbReference>
<protein>
    <submittedName>
        <fullName evidence="5">Glycoside hydrolase family 3 N-terminal domain-containing protein</fullName>
    </submittedName>
</protein>
<dbReference type="InterPro" id="IPR017853">
    <property type="entry name" value="GH"/>
</dbReference>
<comment type="caution">
    <text evidence="5">The sequence shown here is derived from an EMBL/GenBank/DDBJ whole genome shotgun (WGS) entry which is preliminary data.</text>
</comment>
<dbReference type="InterPro" id="IPR036962">
    <property type="entry name" value="Glyco_hydro_3_N_sf"/>
</dbReference>
<name>A0ABW2KLL0_9ACTN</name>
<dbReference type="Pfam" id="PF00933">
    <property type="entry name" value="Glyco_hydro_3"/>
    <property type="match status" value="1"/>
</dbReference>
<evidence type="ECO:0000259" key="4">
    <source>
        <dbReference type="Pfam" id="PF00933"/>
    </source>
</evidence>
<evidence type="ECO:0000256" key="1">
    <source>
        <dbReference type="ARBA" id="ARBA00005336"/>
    </source>
</evidence>
<evidence type="ECO:0000256" key="3">
    <source>
        <dbReference type="ARBA" id="ARBA00023295"/>
    </source>
</evidence>
<keyword evidence="6" id="KW-1185">Reference proteome</keyword>